<keyword evidence="2" id="KW-1185">Reference proteome</keyword>
<proteinExistence type="predicted"/>
<reference evidence="1" key="1">
    <citation type="submission" date="2019-10" db="EMBL/GenBank/DDBJ databases">
        <authorList>
            <consortium name="DOE Joint Genome Institute"/>
            <person name="Kuo A."/>
            <person name="Miyauchi S."/>
            <person name="Kiss E."/>
            <person name="Drula E."/>
            <person name="Kohler A."/>
            <person name="Sanchez-Garcia M."/>
            <person name="Andreopoulos B."/>
            <person name="Barry K.W."/>
            <person name="Bonito G."/>
            <person name="Buee M."/>
            <person name="Carver A."/>
            <person name="Chen C."/>
            <person name="Cichocki N."/>
            <person name="Clum A."/>
            <person name="Culley D."/>
            <person name="Crous P.W."/>
            <person name="Fauchery L."/>
            <person name="Girlanda M."/>
            <person name="Hayes R."/>
            <person name="Keri Z."/>
            <person name="Labutti K."/>
            <person name="Lipzen A."/>
            <person name="Lombard V."/>
            <person name="Magnuson J."/>
            <person name="Maillard F."/>
            <person name="Morin E."/>
            <person name="Murat C."/>
            <person name="Nolan M."/>
            <person name="Ohm R."/>
            <person name="Pangilinan J."/>
            <person name="Pereira M."/>
            <person name="Perotto S."/>
            <person name="Peter M."/>
            <person name="Riley R."/>
            <person name="Sitrit Y."/>
            <person name="Stielow B."/>
            <person name="Szollosi G."/>
            <person name="Zifcakova L."/>
            <person name="Stursova M."/>
            <person name="Spatafora J.W."/>
            <person name="Tedersoo L."/>
            <person name="Vaario L.-M."/>
            <person name="Yamada A."/>
            <person name="Yan M."/>
            <person name="Wang P."/>
            <person name="Xu J."/>
            <person name="Bruns T."/>
            <person name="Baldrian P."/>
            <person name="Vilgalys R."/>
            <person name="Henrissat B."/>
            <person name="Grigoriev I.V."/>
            <person name="Hibbett D."/>
            <person name="Nagy L.G."/>
            <person name="Martin F.M."/>
        </authorList>
    </citation>
    <scope>NUCLEOTIDE SEQUENCE</scope>
    <source>
        <strain evidence="1">P2</strain>
    </source>
</reference>
<accession>A0ACB6ZVM1</accession>
<gene>
    <name evidence="1" type="ORF">BDM02DRAFT_3125842</name>
</gene>
<name>A0ACB6ZVM1_THEGA</name>
<dbReference type="EMBL" id="MU117964">
    <property type="protein sequence ID" value="KAF9653445.1"/>
    <property type="molecule type" value="Genomic_DNA"/>
</dbReference>
<comment type="caution">
    <text evidence="1">The sequence shown here is derived from an EMBL/GenBank/DDBJ whole genome shotgun (WGS) entry which is preliminary data.</text>
</comment>
<dbReference type="Proteomes" id="UP000886501">
    <property type="component" value="Unassembled WGS sequence"/>
</dbReference>
<reference evidence="1" key="2">
    <citation type="journal article" date="2020" name="Nat. Commun.">
        <title>Large-scale genome sequencing of mycorrhizal fungi provides insights into the early evolution of symbiotic traits.</title>
        <authorList>
            <person name="Miyauchi S."/>
            <person name="Kiss E."/>
            <person name="Kuo A."/>
            <person name="Drula E."/>
            <person name="Kohler A."/>
            <person name="Sanchez-Garcia M."/>
            <person name="Morin E."/>
            <person name="Andreopoulos B."/>
            <person name="Barry K.W."/>
            <person name="Bonito G."/>
            <person name="Buee M."/>
            <person name="Carver A."/>
            <person name="Chen C."/>
            <person name="Cichocki N."/>
            <person name="Clum A."/>
            <person name="Culley D."/>
            <person name="Crous P.W."/>
            <person name="Fauchery L."/>
            <person name="Girlanda M."/>
            <person name="Hayes R.D."/>
            <person name="Keri Z."/>
            <person name="LaButti K."/>
            <person name="Lipzen A."/>
            <person name="Lombard V."/>
            <person name="Magnuson J."/>
            <person name="Maillard F."/>
            <person name="Murat C."/>
            <person name="Nolan M."/>
            <person name="Ohm R.A."/>
            <person name="Pangilinan J."/>
            <person name="Pereira M.F."/>
            <person name="Perotto S."/>
            <person name="Peter M."/>
            <person name="Pfister S."/>
            <person name="Riley R."/>
            <person name="Sitrit Y."/>
            <person name="Stielow J.B."/>
            <person name="Szollosi G."/>
            <person name="Zifcakova L."/>
            <person name="Stursova M."/>
            <person name="Spatafora J.W."/>
            <person name="Tedersoo L."/>
            <person name="Vaario L.M."/>
            <person name="Yamada A."/>
            <person name="Yan M."/>
            <person name="Wang P."/>
            <person name="Xu J."/>
            <person name="Bruns T."/>
            <person name="Baldrian P."/>
            <person name="Vilgalys R."/>
            <person name="Dunand C."/>
            <person name="Henrissat B."/>
            <person name="Grigoriev I.V."/>
            <person name="Hibbett D."/>
            <person name="Nagy L.G."/>
            <person name="Martin F.M."/>
        </authorList>
    </citation>
    <scope>NUCLEOTIDE SEQUENCE</scope>
    <source>
        <strain evidence="1">P2</strain>
    </source>
</reference>
<evidence type="ECO:0000313" key="2">
    <source>
        <dbReference type="Proteomes" id="UP000886501"/>
    </source>
</evidence>
<organism evidence="1 2">
    <name type="scientific">Thelephora ganbajun</name>
    <name type="common">Ganba fungus</name>
    <dbReference type="NCBI Taxonomy" id="370292"/>
    <lineage>
        <taxon>Eukaryota</taxon>
        <taxon>Fungi</taxon>
        <taxon>Dikarya</taxon>
        <taxon>Basidiomycota</taxon>
        <taxon>Agaricomycotina</taxon>
        <taxon>Agaricomycetes</taxon>
        <taxon>Thelephorales</taxon>
        <taxon>Thelephoraceae</taxon>
        <taxon>Thelephora</taxon>
    </lineage>
</organism>
<sequence length="267" mass="29025">MGNTLAPMQQQLVAIGTPAGDDAREILDRLEDMAQDRIDLFYDRIGHEDNDRHLIPINKVLNKYTYIGISAQTNADVWPVEVKGAVSEFSIGPVAEGLALVATKTILKMTNAGAGRRQIEQRYAISLDALGGISRLDYFIFTYSFSSSELVKKRASLVACCVVESSAVVKDLDANTLRVIISRTFKGGDVPHFILTAIYSQLILAITGPLTAIVLSKQEKDDLAEWYKTDSKHKAVRKQSDTSNSAGGTSPDEPLNNGASKPAEVPV</sequence>
<evidence type="ECO:0000313" key="1">
    <source>
        <dbReference type="EMBL" id="KAF9653445.1"/>
    </source>
</evidence>
<protein>
    <submittedName>
        <fullName evidence="1">Uncharacterized protein</fullName>
    </submittedName>
</protein>